<dbReference type="InterPro" id="IPR011990">
    <property type="entry name" value="TPR-like_helical_dom_sf"/>
</dbReference>
<comment type="caution">
    <text evidence="6">The sequence shown here is derived from an EMBL/GenBank/DDBJ whole genome shotgun (WGS) entry which is preliminary data.</text>
</comment>
<accession>A0A2J6XF62</accession>
<dbReference type="InterPro" id="IPR013766">
    <property type="entry name" value="Thioredoxin_domain"/>
</dbReference>
<reference evidence="6 7" key="1">
    <citation type="submission" date="2018-01" db="EMBL/GenBank/DDBJ databases">
        <title>Metagenomic assembled genomes from two thermal pools in the Uzon Caldera, Kamchatka, Russia.</title>
        <authorList>
            <person name="Wilkins L."/>
            <person name="Ettinger C."/>
        </authorList>
    </citation>
    <scope>NUCLEOTIDE SEQUENCE [LARGE SCALE GENOMIC DNA]</scope>
    <source>
        <strain evidence="6">ZAV-02</strain>
    </source>
</reference>
<organism evidence="6 7">
    <name type="scientific">Chloroflexus aggregans</name>
    <dbReference type="NCBI Taxonomy" id="152260"/>
    <lineage>
        <taxon>Bacteria</taxon>
        <taxon>Bacillati</taxon>
        <taxon>Chloroflexota</taxon>
        <taxon>Chloroflexia</taxon>
        <taxon>Chloroflexales</taxon>
        <taxon>Chloroflexineae</taxon>
        <taxon>Chloroflexaceae</taxon>
        <taxon>Chloroflexus</taxon>
    </lineage>
</organism>
<evidence type="ECO:0000313" key="7">
    <source>
        <dbReference type="Proteomes" id="UP000243376"/>
    </source>
</evidence>
<dbReference type="Gene3D" id="3.40.30.10">
    <property type="entry name" value="Glutaredoxin"/>
    <property type="match status" value="1"/>
</dbReference>
<dbReference type="FunFam" id="3.40.30.10:FF:000001">
    <property type="entry name" value="Thioredoxin"/>
    <property type="match status" value="1"/>
</dbReference>
<sequence>MVGVTNKASVTTAYEAVIEVNEATFEREVLQRSQTTPVVIDFWAPWCGPCRVLGPTLERLAREAGGSWVLAKINVDENPRLAQMFRVQGIPAVKAVYQGKIVDEFTGALPESQVRAWLKRVVPDRNADLLAMAQALEATNPNEAIARYRLILGQDPKNETALFNLGRLLALRGDPEGIATLKQIPASSSFGSRAIASLPIADL</sequence>
<evidence type="ECO:0000256" key="1">
    <source>
        <dbReference type="ARBA" id="ARBA00022448"/>
    </source>
</evidence>
<dbReference type="AlphaFoldDB" id="A0A2J6XF62"/>
<dbReference type="Pfam" id="PF00085">
    <property type="entry name" value="Thioredoxin"/>
    <property type="match status" value="1"/>
</dbReference>
<evidence type="ECO:0000259" key="5">
    <source>
        <dbReference type="PROSITE" id="PS51352"/>
    </source>
</evidence>
<keyword evidence="1" id="KW-0813">Transport</keyword>
<keyword evidence="3" id="KW-1015">Disulfide bond</keyword>
<evidence type="ECO:0000256" key="3">
    <source>
        <dbReference type="ARBA" id="ARBA00023157"/>
    </source>
</evidence>
<dbReference type="GO" id="GO:0015035">
    <property type="term" value="F:protein-disulfide reductase activity"/>
    <property type="evidence" value="ECO:0007669"/>
    <property type="project" value="UniProtKB-ARBA"/>
</dbReference>
<dbReference type="PANTHER" id="PTHR43601:SF3">
    <property type="entry name" value="THIOREDOXIN, MITOCHONDRIAL"/>
    <property type="match status" value="1"/>
</dbReference>
<proteinExistence type="predicted"/>
<gene>
    <name evidence="6" type="ORF">C0184_00935</name>
</gene>
<dbReference type="PROSITE" id="PS00194">
    <property type="entry name" value="THIOREDOXIN_1"/>
    <property type="match status" value="1"/>
</dbReference>
<dbReference type="GO" id="GO:0045454">
    <property type="term" value="P:cell redox homeostasis"/>
    <property type="evidence" value="ECO:0007669"/>
    <property type="project" value="TreeGrafter"/>
</dbReference>
<feature type="non-terminal residue" evidence="6">
    <location>
        <position position="203"/>
    </location>
</feature>
<dbReference type="SUPFAM" id="SSF48452">
    <property type="entry name" value="TPR-like"/>
    <property type="match status" value="1"/>
</dbReference>
<dbReference type="PROSITE" id="PS51352">
    <property type="entry name" value="THIOREDOXIN_2"/>
    <property type="match status" value="1"/>
</dbReference>
<dbReference type="InterPro" id="IPR017937">
    <property type="entry name" value="Thioredoxin_CS"/>
</dbReference>
<dbReference type="Gene3D" id="1.25.40.10">
    <property type="entry name" value="Tetratricopeptide repeat domain"/>
    <property type="match status" value="1"/>
</dbReference>
<evidence type="ECO:0000256" key="4">
    <source>
        <dbReference type="ARBA" id="ARBA00023284"/>
    </source>
</evidence>
<dbReference type="InterPro" id="IPR036249">
    <property type="entry name" value="Thioredoxin-like_sf"/>
</dbReference>
<dbReference type="GO" id="GO:0006950">
    <property type="term" value="P:response to stress"/>
    <property type="evidence" value="ECO:0007669"/>
    <property type="project" value="UniProtKB-ARBA"/>
</dbReference>
<evidence type="ECO:0000256" key="2">
    <source>
        <dbReference type="ARBA" id="ARBA00022982"/>
    </source>
</evidence>
<name>A0A2J6XF62_9CHLR</name>
<dbReference type="SUPFAM" id="SSF52833">
    <property type="entry name" value="Thioredoxin-like"/>
    <property type="match status" value="1"/>
</dbReference>
<dbReference type="EMBL" id="PNIQ01000070">
    <property type="protein sequence ID" value="PMP86722.1"/>
    <property type="molecule type" value="Genomic_DNA"/>
</dbReference>
<evidence type="ECO:0000313" key="6">
    <source>
        <dbReference type="EMBL" id="PMP86722.1"/>
    </source>
</evidence>
<feature type="domain" description="Thioredoxin" evidence="5">
    <location>
        <begin position="1"/>
        <end position="123"/>
    </location>
</feature>
<protein>
    <submittedName>
        <fullName evidence="6">Co-chaperone YbbN</fullName>
    </submittedName>
</protein>
<keyword evidence="2" id="KW-0249">Electron transport</keyword>
<dbReference type="Proteomes" id="UP000243376">
    <property type="component" value="Unassembled WGS sequence"/>
</dbReference>
<dbReference type="CDD" id="cd02956">
    <property type="entry name" value="ybbN"/>
    <property type="match status" value="1"/>
</dbReference>
<keyword evidence="4" id="KW-0676">Redox-active center</keyword>
<dbReference type="PANTHER" id="PTHR43601">
    <property type="entry name" value="THIOREDOXIN, MITOCHONDRIAL"/>
    <property type="match status" value="1"/>
</dbReference>